<dbReference type="RefSeq" id="WP_226924147.1">
    <property type="nucleotide sequence ID" value="NZ_BAABXU010000001.1"/>
</dbReference>
<dbReference type="Proteomes" id="UP001299409">
    <property type="component" value="Unassembled WGS sequence"/>
</dbReference>
<evidence type="ECO:0000259" key="1">
    <source>
        <dbReference type="Pfam" id="PF00535"/>
    </source>
</evidence>
<accession>A0ABS8CX02</accession>
<name>A0ABS8CX02_9FIRM</name>
<dbReference type="CDD" id="cd00761">
    <property type="entry name" value="Glyco_tranf_GTA_type"/>
    <property type="match status" value="1"/>
</dbReference>
<dbReference type="InterPro" id="IPR029044">
    <property type="entry name" value="Nucleotide-diphossugar_trans"/>
</dbReference>
<sequence>MKKDKPLVSVITPCYNGEKTIKRQMDSIIQQTYRPIEYILINDGSTDSTEKIVKQYEKKFKDANIDLKYIYQENKGLGGAINTGIKLFTGDYLCWPDADDYLEHDSIEKRVAFLEKHPDFGVVSSDASIYNSDDLSKCIGFVSGKREDRFNENQFELLLKEQSIFCPGCHMVRTQALLDVNPNRDIYEARRGQNWQILLPIYYKYKRGFIDEPLYNYIVYPVSMSHEEESLEKELFRADEHETIIINTLNRINMNNSERQYYIDFIKERYIRKRFNIYCKYGEKNLLNKEFDKLKQLGKCTKEDLNCKLSNNYKIYGIILKIVNRLRRFINGQDN</sequence>
<dbReference type="EMBL" id="JAJBMB010000006">
    <property type="protein sequence ID" value="MCB5446004.1"/>
    <property type="molecule type" value="Genomic_DNA"/>
</dbReference>
<keyword evidence="3" id="KW-1185">Reference proteome</keyword>
<proteinExistence type="predicted"/>
<gene>
    <name evidence="2" type="ORF">LIP50_07315</name>
</gene>
<dbReference type="Gene3D" id="3.90.550.10">
    <property type="entry name" value="Spore Coat Polysaccharide Biosynthesis Protein SpsA, Chain A"/>
    <property type="match status" value="1"/>
</dbReference>
<organism evidence="2 3">
    <name type="scientific">Intestinibacter bartlettii</name>
    <dbReference type="NCBI Taxonomy" id="261299"/>
    <lineage>
        <taxon>Bacteria</taxon>
        <taxon>Bacillati</taxon>
        <taxon>Bacillota</taxon>
        <taxon>Clostridia</taxon>
        <taxon>Peptostreptococcales</taxon>
        <taxon>Peptostreptococcaceae</taxon>
        <taxon>Intestinibacter</taxon>
    </lineage>
</organism>
<evidence type="ECO:0000313" key="3">
    <source>
        <dbReference type="Proteomes" id="UP001299409"/>
    </source>
</evidence>
<reference evidence="2 3" key="1">
    <citation type="submission" date="2021-10" db="EMBL/GenBank/DDBJ databases">
        <title>Collection of gut derived symbiotic bacterial strains cultured from healthy donors.</title>
        <authorList>
            <person name="Lin H."/>
            <person name="Littmann E."/>
            <person name="Claire K."/>
            <person name="Pamer E."/>
        </authorList>
    </citation>
    <scope>NUCLEOTIDE SEQUENCE [LARGE SCALE GENOMIC DNA]</scope>
    <source>
        <strain evidence="2 3">MSK.17.68</strain>
    </source>
</reference>
<dbReference type="PANTHER" id="PTHR22916:SF3">
    <property type="entry name" value="UDP-GLCNAC:BETAGAL BETA-1,3-N-ACETYLGLUCOSAMINYLTRANSFERASE-LIKE PROTEIN 1"/>
    <property type="match status" value="1"/>
</dbReference>
<dbReference type="Pfam" id="PF00535">
    <property type="entry name" value="Glycos_transf_2"/>
    <property type="match status" value="1"/>
</dbReference>
<dbReference type="InterPro" id="IPR001173">
    <property type="entry name" value="Glyco_trans_2-like"/>
</dbReference>
<evidence type="ECO:0000313" key="2">
    <source>
        <dbReference type="EMBL" id="MCB5446004.1"/>
    </source>
</evidence>
<comment type="caution">
    <text evidence="2">The sequence shown here is derived from an EMBL/GenBank/DDBJ whole genome shotgun (WGS) entry which is preliminary data.</text>
</comment>
<dbReference type="PANTHER" id="PTHR22916">
    <property type="entry name" value="GLYCOSYLTRANSFERASE"/>
    <property type="match status" value="1"/>
</dbReference>
<protein>
    <submittedName>
        <fullName evidence="2">Glycosyltransferase family 2 protein</fullName>
    </submittedName>
</protein>
<dbReference type="SUPFAM" id="SSF53448">
    <property type="entry name" value="Nucleotide-diphospho-sugar transferases"/>
    <property type="match status" value="1"/>
</dbReference>
<feature type="domain" description="Glycosyltransferase 2-like" evidence="1">
    <location>
        <begin position="9"/>
        <end position="177"/>
    </location>
</feature>